<accession>A0A2H3NZU6</accession>
<dbReference type="PROSITE" id="PS50213">
    <property type="entry name" value="FAS1"/>
    <property type="match status" value="1"/>
</dbReference>
<gene>
    <name evidence="2" type="ORF">CRI93_09660</name>
</gene>
<dbReference type="AlphaFoldDB" id="A0A2H3NZU6"/>
<dbReference type="FunFam" id="2.30.180.10:FF:000019">
    <property type="entry name" value="Cell surface lipoprotein"/>
    <property type="match status" value="1"/>
</dbReference>
<dbReference type="EMBL" id="PDEP01000008">
    <property type="protein sequence ID" value="PEN06536.1"/>
    <property type="molecule type" value="Genomic_DNA"/>
</dbReference>
<evidence type="ECO:0000259" key="1">
    <source>
        <dbReference type="PROSITE" id="PS50213"/>
    </source>
</evidence>
<dbReference type="SMART" id="SM00554">
    <property type="entry name" value="FAS1"/>
    <property type="match status" value="1"/>
</dbReference>
<dbReference type="Proteomes" id="UP000221024">
    <property type="component" value="Unassembled WGS sequence"/>
</dbReference>
<dbReference type="GO" id="GO:0005615">
    <property type="term" value="C:extracellular space"/>
    <property type="evidence" value="ECO:0007669"/>
    <property type="project" value="TreeGrafter"/>
</dbReference>
<sequence>MLLLAAVLVIGLSACGGGETPDASDGEDMSADEDAPTMTQDSLTIVDVAVADSSFSTLVTALDSTGLVSALEGDGPFTVFAPTNAAFESLPDGALEDLIGAEDKSQLESILLYHVVEGATMSGDLSEGTQSVPTLQGDSLSIEVTSDGVMVGDAQVVQADIEAANGVIHVIDGVLMPPEE</sequence>
<evidence type="ECO:0000313" key="2">
    <source>
        <dbReference type="EMBL" id="PEN06536.1"/>
    </source>
</evidence>
<evidence type="ECO:0000313" key="3">
    <source>
        <dbReference type="Proteomes" id="UP000221024"/>
    </source>
</evidence>
<comment type="caution">
    <text evidence="2">The sequence shown here is derived from an EMBL/GenBank/DDBJ whole genome shotgun (WGS) entry which is preliminary data.</text>
</comment>
<keyword evidence="3" id="KW-1185">Reference proteome</keyword>
<dbReference type="SUPFAM" id="SSF82153">
    <property type="entry name" value="FAS1 domain"/>
    <property type="match status" value="1"/>
</dbReference>
<dbReference type="Gene3D" id="2.30.180.10">
    <property type="entry name" value="FAS1 domain"/>
    <property type="match status" value="1"/>
</dbReference>
<proteinExistence type="predicted"/>
<protein>
    <recommendedName>
        <fullName evidence="1">FAS1 domain-containing protein</fullName>
    </recommendedName>
</protein>
<dbReference type="InterPro" id="IPR036378">
    <property type="entry name" value="FAS1_dom_sf"/>
</dbReference>
<name>A0A2H3NZU6_9BACT</name>
<dbReference type="OrthoDB" id="1119934at2"/>
<dbReference type="Pfam" id="PF02469">
    <property type="entry name" value="Fasciclin"/>
    <property type="match status" value="1"/>
</dbReference>
<dbReference type="PANTHER" id="PTHR10900">
    <property type="entry name" value="PERIOSTIN-RELATED"/>
    <property type="match status" value="1"/>
</dbReference>
<dbReference type="PANTHER" id="PTHR10900:SF77">
    <property type="entry name" value="FI19380P1"/>
    <property type="match status" value="1"/>
</dbReference>
<organism evidence="2 3">
    <name type="scientific">Longimonas halophila</name>
    <dbReference type="NCBI Taxonomy" id="1469170"/>
    <lineage>
        <taxon>Bacteria</taxon>
        <taxon>Pseudomonadati</taxon>
        <taxon>Rhodothermota</taxon>
        <taxon>Rhodothermia</taxon>
        <taxon>Rhodothermales</taxon>
        <taxon>Salisaetaceae</taxon>
        <taxon>Longimonas</taxon>
    </lineage>
</organism>
<dbReference type="InterPro" id="IPR050904">
    <property type="entry name" value="Adhesion/Biosynth-related"/>
</dbReference>
<feature type="domain" description="FAS1" evidence="1">
    <location>
        <begin position="42"/>
        <end position="175"/>
    </location>
</feature>
<reference evidence="2 3" key="1">
    <citation type="submission" date="2017-10" db="EMBL/GenBank/DDBJ databases">
        <title>Draft genome of Longimonas halophila.</title>
        <authorList>
            <person name="Goh K.M."/>
            <person name="Shamsir M.S."/>
            <person name="Lim S.W."/>
        </authorList>
    </citation>
    <scope>NUCLEOTIDE SEQUENCE [LARGE SCALE GENOMIC DNA]</scope>
    <source>
        <strain evidence="2 3">KCTC 42399</strain>
    </source>
</reference>
<dbReference type="InterPro" id="IPR000782">
    <property type="entry name" value="FAS1_domain"/>
</dbReference>